<proteinExistence type="predicted"/>
<reference evidence="2" key="1">
    <citation type="submission" date="2016-10" db="EMBL/GenBank/DDBJ databases">
        <authorList>
            <person name="Varghese N."/>
            <person name="Submissions S."/>
        </authorList>
    </citation>
    <scope>NUCLEOTIDE SEQUENCE [LARGE SCALE GENOMIC DNA]</scope>
    <source>
        <strain evidence="2">DSM 8415</strain>
    </source>
</reference>
<dbReference type="AlphaFoldDB" id="A0A1G6PRM2"/>
<evidence type="ECO:0000313" key="1">
    <source>
        <dbReference type="EMBL" id="SDC82892.1"/>
    </source>
</evidence>
<evidence type="ECO:0000313" key="2">
    <source>
        <dbReference type="Proteomes" id="UP000199411"/>
    </source>
</evidence>
<dbReference type="Gene3D" id="3.40.190.10">
    <property type="entry name" value="Periplasmic binding protein-like II"/>
    <property type="match status" value="1"/>
</dbReference>
<gene>
    <name evidence="1" type="ORF">SAMN05660835_01421</name>
</gene>
<dbReference type="EMBL" id="FMYU01000010">
    <property type="protein sequence ID" value="SDC82892.1"/>
    <property type="molecule type" value="Genomic_DNA"/>
</dbReference>
<feature type="non-terminal residue" evidence="1">
    <location>
        <position position="1"/>
    </location>
</feature>
<sequence>IPKKPTLPHKEAAEFFKWGFAHGDKAAESLGYIPLPKNTKDKIIKYLNENKL</sequence>
<dbReference type="SUPFAM" id="SSF53850">
    <property type="entry name" value="Periplasmic binding protein-like II"/>
    <property type="match status" value="1"/>
</dbReference>
<protein>
    <submittedName>
        <fullName evidence="1">Phosphate transport system substrate-binding protein</fullName>
    </submittedName>
</protein>
<accession>A0A1G6PRM2</accession>
<dbReference type="Proteomes" id="UP000199411">
    <property type="component" value="Unassembled WGS sequence"/>
</dbReference>
<organism evidence="1 2">
    <name type="scientific">Desulfurella multipotens</name>
    <dbReference type="NCBI Taxonomy" id="79269"/>
    <lineage>
        <taxon>Bacteria</taxon>
        <taxon>Pseudomonadati</taxon>
        <taxon>Campylobacterota</taxon>
        <taxon>Desulfurellia</taxon>
        <taxon>Desulfurellales</taxon>
        <taxon>Desulfurellaceae</taxon>
        <taxon>Desulfurella</taxon>
    </lineage>
</organism>
<name>A0A1G6PRM2_9BACT</name>
<keyword evidence="2" id="KW-1185">Reference proteome</keyword>